<dbReference type="OrthoDB" id="4351630at2759"/>
<gene>
    <name evidence="2" type="ORF">PMG11_04293</name>
</gene>
<reference evidence="3" key="1">
    <citation type="journal article" date="2015" name="Genome Announc.">
        <title>Draft genome sequence of the fungus Penicillium brasilianum MG11.</title>
        <authorList>
            <person name="Horn F."/>
            <person name="Linde J."/>
            <person name="Mattern D.J."/>
            <person name="Walther G."/>
            <person name="Guthke R."/>
            <person name="Brakhage A.A."/>
            <person name="Valiante V."/>
        </authorList>
    </citation>
    <scope>NUCLEOTIDE SEQUENCE [LARGE SCALE GENOMIC DNA]</scope>
    <source>
        <strain evidence="3">MG11</strain>
    </source>
</reference>
<evidence type="ECO:0000313" key="3">
    <source>
        <dbReference type="Proteomes" id="UP000042958"/>
    </source>
</evidence>
<accession>A0A0F7VCD8</accession>
<dbReference type="Proteomes" id="UP000042958">
    <property type="component" value="Unassembled WGS sequence"/>
</dbReference>
<evidence type="ECO:0000313" key="2">
    <source>
        <dbReference type="EMBL" id="CEO59624.1"/>
    </source>
</evidence>
<proteinExistence type="predicted"/>
<feature type="region of interest" description="Disordered" evidence="1">
    <location>
        <begin position="164"/>
        <end position="183"/>
    </location>
</feature>
<dbReference type="STRING" id="104259.A0A0F7VCD8"/>
<dbReference type="EMBL" id="CDHK01000003">
    <property type="protein sequence ID" value="CEO59624.1"/>
    <property type="molecule type" value="Genomic_DNA"/>
</dbReference>
<sequence length="416" mass="46476">MTTLKDIYPKCNTEWDEDACSDFVNKIGKKLEQLGRMDDQQKIDVLFGAHMGGFIQRHELTYPYERVISCKYQKLHQVLFSVVVEFKELDLDRSGMMEITQIPMMAEVGYGLVCAGFVNWFLTPDVIDESSAASQVNDFTDPIQLNSSCPPSLIQASPASVSTPGLDAGYPTPSTNSVETPQPGEQHILPGVGANIDSQASDTSGNHSAIEKQATAAEIADNSSYAALIMLQSCSVTLENDRIQKILEAEAHLLAWDLDSMLSPLFHHWDRYGSLDLHALGLPVQWKGIQAAVDYLRVLDADAKSHNLNPVVKRIGHVLLYFNYEELCKYPEKYCPTPPKKRPASHVLDCIVDAYSDDPRITKPAKKRRDKISAFYVRRGKWWWLLASNWGAGILLAGDSSPYDVMYVSQHNHRVA</sequence>
<name>A0A0F7VCD8_PENBI</name>
<evidence type="ECO:0000256" key="1">
    <source>
        <dbReference type="SAM" id="MobiDB-lite"/>
    </source>
</evidence>
<dbReference type="AlphaFoldDB" id="A0A0F7VCD8"/>
<organism evidence="2 3">
    <name type="scientific">Penicillium brasilianum</name>
    <dbReference type="NCBI Taxonomy" id="104259"/>
    <lineage>
        <taxon>Eukaryota</taxon>
        <taxon>Fungi</taxon>
        <taxon>Dikarya</taxon>
        <taxon>Ascomycota</taxon>
        <taxon>Pezizomycotina</taxon>
        <taxon>Eurotiomycetes</taxon>
        <taxon>Eurotiomycetidae</taxon>
        <taxon>Eurotiales</taxon>
        <taxon>Aspergillaceae</taxon>
        <taxon>Penicillium</taxon>
    </lineage>
</organism>
<keyword evidence="3" id="KW-1185">Reference proteome</keyword>
<protein>
    <submittedName>
        <fullName evidence="2">Uncharacterized protein</fullName>
    </submittedName>
</protein>